<evidence type="ECO:0000313" key="3">
    <source>
        <dbReference type="Proteomes" id="UP000219452"/>
    </source>
</evidence>
<dbReference type="Proteomes" id="UP000219452">
    <property type="component" value="Unassembled WGS sequence"/>
</dbReference>
<dbReference type="Gene3D" id="1.25.40.10">
    <property type="entry name" value="Tetratricopeptide repeat domain"/>
    <property type="match status" value="1"/>
</dbReference>
<reference evidence="3" key="1">
    <citation type="submission" date="2017-09" db="EMBL/GenBank/DDBJ databases">
        <authorList>
            <person name="Varghese N."/>
            <person name="Submissions S."/>
        </authorList>
    </citation>
    <scope>NUCLEOTIDE SEQUENCE [LARGE SCALE GENOMIC DNA]</scope>
    <source>
        <strain evidence="3">DSM 29961</strain>
    </source>
</reference>
<dbReference type="GO" id="GO:0016853">
    <property type="term" value="F:isomerase activity"/>
    <property type="evidence" value="ECO:0007669"/>
    <property type="project" value="UniProtKB-KW"/>
</dbReference>
<keyword evidence="3" id="KW-1185">Reference proteome</keyword>
<dbReference type="InterPro" id="IPR050553">
    <property type="entry name" value="Thioredoxin_ResA/DsbE_sf"/>
</dbReference>
<keyword evidence="2" id="KW-0413">Isomerase</keyword>
<sequence length="652" mass="72835">MKTKDFLSFIDLSFVRIKRGTAGCIAPVFLILLFTATYVQAQFCFSPERPQVGQVVSFTYTPQTTPLAADSTLEGRYVRYGAPNVIQLSQPTTVKLVRQGNDFVGELFIPRKDVAGMMLLFRNSLQPKRTDLNNGQLYVIPVCDANGRIVPHATGGQASVFSRSHFLYESGGRPDPNWVVTLYAHELAQNPELRPYYWSDLLAAQVKQKKPGYGPVVKAGIESYLASRPTPTAAELTTAAQLYESLGDFPKATALRERQKLVEPTGSLAQKDRSMAIRTEPNWERKKAAYQAFMTEFPNSSYLPALTVMMTDGYFKNNDIPGLVTFVEKQPTSHTDVLMLNTIAFQLADERRSLPEAEKIIKRAIDVLTLQPRSGNKASNWEAEKQTRQRQLMNTYARVREQQGDYAGAYAAYQTVIDPNEIESTEPRLTERYFLCALQTNHVAEARPMAEAAVQAGKATSGLKRALRDWYARQPGNTPAKADAYLTQLEADLRADQRDELQQLLINEPAPAFTLTDLLGRTISSSAFKGKVIVLDFWATWCGPCIASFPAMQQAQTRFQNDPNVKFLFVNTREGGPVQRVHNFMSKHPYNFVVPLDGQQKVANAYKVQGIPTKVVIGPDGRVRYRTIGYSGNPESTVNELSLVVEMLKEGK</sequence>
<dbReference type="GO" id="GO:0006950">
    <property type="term" value="P:response to stress"/>
    <property type="evidence" value="ECO:0007669"/>
    <property type="project" value="UniProtKB-ARBA"/>
</dbReference>
<evidence type="ECO:0000259" key="1">
    <source>
        <dbReference type="PROSITE" id="PS51352"/>
    </source>
</evidence>
<dbReference type="InterPro" id="IPR013766">
    <property type="entry name" value="Thioredoxin_domain"/>
</dbReference>
<dbReference type="InterPro" id="IPR036249">
    <property type="entry name" value="Thioredoxin-like_sf"/>
</dbReference>
<dbReference type="InterPro" id="IPR011990">
    <property type="entry name" value="TPR-like_helical_dom_sf"/>
</dbReference>
<dbReference type="CDD" id="cd02966">
    <property type="entry name" value="TlpA_like_family"/>
    <property type="match status" value="1"/>
</dbReference>
<dbReference type="EMBL" id="OCNH01000001">
    <property type="protein sequence ID" value="SOD80663.1"/>
    <property type="molecule type" value="Genomic_DNA"/>
</dbReference>
<proteinExistence type="predicted"/>
<dbReference type="RefSeq" id="WP_097125145.1">
    <property type="nucleotide sequence ID" value="NZ_OCNH01000001.1"/>
</dbReference>
<dbReference type="InterPro" id="IPR013740">
    <property type="entry name" value="Redoxin"/>
</dbReference>
<dbReference type="OrthoDB" id="6399635at2"/>
<dbReference type="GO" id="GO:0016491">
    <property type="term" value="F:oxidoreductase activity"/>
    <property type="evidence" value="ECO:0007669"/>
    <property type="project" value="InterPro"/>
</dbReference>
<name>A0A286FBV2_9BACT</name>
<dbReference type="PROSITE" id="PS51352">
    <property type="entry name" value="THIOREDOXIN_2"/>
    <property type="match status" value="1"/>
</dbReference>
<dbReference type="Pfam" id="PF08534">
    <property type="entry name" value="Redoxin"/>
    <property type="match status" value="1"/>
</dbReference>
<organism evidence="2 3">
    <name type="scientific">Spirosoma fluviale</name>
    <dbReference type="NCBI Taxonomy" id="1597977"/>
    <lineage>
        <taxon>Bacteria</taxon>
        <taxon>Pseudomonadati</taxon>
        <taxon>Bacteroidota</taxon>
        <taxon>Cytophagia</taxon>
        <taxon>Cytophagales</taxon>
        <taxon>Cytophagaceae</taxon>
        <taxon>Spirosoma</taxon>
    </lineage>
</organism>
<dbReference type="AlphaFoldDB" id="A0A286FBV2"/>
<feature type="domain" description="Thioredoxin" evidence="1">
    <location>
        <begin position="504"/>
        <end position="650"/>
    </location>
</feature>
<gene>
    <name evidence="2" type="ORF">SAMN06269250_1514</name>
</gene>
<dbReference type="Gene3D" id="3.40.30.10">
    <property type="entry name" value="Glutaredoxin"/>
    <property type="match status" value="1"/>
</dbReference>
<dbReference type="PANTHER" id="PTHR42852">
    <property type="entry name" value="THIOL:DISULFIDE INTERCHANGE PROTEIN DSBE"/>
    <property type="match status" value="1"/>
</dbReference>
<protein>
    <submittedName>
        <fullName evidence="2">Thiol-disulfide isomerase or thioredoxin</fullName>
    </submittedName>
</protein>
<dbReference type="PANTHER" id="PTHR42852:SF13">
    <property type="entry name" value="PROTEIN DIPZ"/>
    <property type="match status" value="1"/>
</dbReference>
<accession>A0A286FBV2</accession>
<evidence type="ECO:0000313" key="2">
    <source>
        <dbReference type="EMBL" id="SOD80663.1"/>
    </source>
</evidence>
<dbReference type="SUPFAM" id="SSF52833">
    <property type="entry name" value="Thioredoxin-like"/>
    <property type="match status" value="1"/>
</dbReference>